<accession>A0ABQ7L3H4</accession>
<sequence>MVENGWDCRCKHFLQRFPALFFSLLKIPAAKMMMRLLLFVKITAVGARKQSATSLFARSLSNIFVTTCPVETTCSVDPRFTALQRTNPGTYGAGSSHGASDILHNYIVLTLYFLHVLEFPLEILEASKAPERGTGATCDTRSRRIEGWRDVLHRGDTPAPSPTSCRRLSLCGATYGSDVTHPRRMQSDLWSDVINPRAFWRGEACVSERPMGAT</sequence>
<name>A0ABQ7L3H4_BRACM</name>
<organism evidence="1 2">
    <name type="scientific">Brassica rapa subsp. trilocularis</name>
    <dbReference type="NCBI Taxonomy" id="1813537"/>
    <lineage>
        <taxon>Eukaryota</taxon>
        <taxon>Viridiplantae</taxon>
        <taxon>Streptophyta</taxon>
        <taxon>Embryophyta</taxon>
        <taxon>Tracheophyta</taxon>
        <taxon>Spermatophyta</taxon>
        <taxon>Magnoliopsida</taxon>
        <taxon>eudicotyledons</taxon>
        <taxon>Gunneridae</taxon>
        <taxon>Pentapetalae</taxon>
        <taxon>rosids</taxon>
        <taxon>malvids</taxon>
        <taxon>Brassicales</taxon>
        <taxon>Brassicaceae</taxon>
        <taxon>Brassiceae</taxon>
        <taxon>Brassica</taxon>
    </lineage>
</organism>
<keyword evidence="2" id="KW-1185">Reference proteome</keyword>
<gene>
    <name evidence="1" type="primary">A07g509120.1_BraROA</name>
    <name evidence="1" type="ORF">IGI04_029001</name>
</gene>
<reference evidence="1 2" key="1">
    <citation type="submission" date="2021-03" db="EMBL/GenBank/DDBJ databases">
        <authorList>
            <person name="King G.J."/>
            <person name="Bancroft I."/>
            <person name="Baten A."/>
            <person name="Bloomfield J."/>
            <person name="Borpatragohain P."/>
            <person name="He Z."/>
            <person name="Irish N."/>
            <person name="Irwin J."/>
            <person name="Liu K."/>
            <person name="Mauleon R.P."/>
            <person name="Moore J."/>
            <person name="Morris R."/>
            <person name="Ostergaard L."/>
            <person name="Wang B."/>
            <person name="Wells R."/>
        </authorList>
    </citation>
    <scope>NUCLEOTIDE SEQUENCE [LARGE SCALE GENOMIC DNA]</scope>
    <source>
        <strain evidence="1">R-o-18</strain>
        <tissue evidence="1">Leaf</tissue>
    </source>
</reference>
<dbReference type="Proteomes" id="UP000823674">
    <property type="component" value="Chromosome A07"/>
</dbReference>
<evidence type="ECO:0000313" key="1">
    <source>
        <dbReference type="EMBL" id="KAG5381159.1"/>
    </source>
</evidence>
<comment type="caution">
    <text evidence="1">The sequence shown here is derived from an EMBL/GenBank/DDBJ whole genome shotgun (WGS) entry which is preliminary data.</text>
</comment>
<proteinExistence type="predicted"/>
<protein>
    <submittedName>
        <fullName evidence="1">Uncharacterized protein</fullName>
    </submittedName>
</protein>
<dbReference type="EMBL" id="JADBGQ010000009">
    <property type="protein sequence ID" value="KAG5381159.1"/>
    <property type="molecule type" value="Genomic_DNA"/>
</dbReference>
<evidence type="ECO:0000313" key="2">
    <source>
        <dbReference type="Proteomes" id="UP000823674"/>
    </source>
</evidence>